<dbReference type="Gene3D" id="2.30.42.10">
    <property type="match status" value="1"/>
</dbReference>
<keyword evidence="5" id="KW-0472">Membrane</keyword>
<keyword evidence="8" id="KW-1185">Reference proteome</keyword>
<evidence type="ECO:0000256" key="1">
    <source>
        <dbReference type="ARBA" id="ARBA00010541"/>
    </source>
</evidence>
<name>A0A3D9LDG5_9MICC</name>
<comment type="similarity">
    <text evidence="1">Belongs to the peptidase S1C family.</text>
</comment>
<dbReference type="AlphaFoldDB" id="A0A3D9LDG5"/>
<feature type="transmembrane region" description="Helical" evidence="5">
    <location>
        <begin position="97"/>
        <end position="118"/>
    </location>
</feature>
<evidence type="ECO:0000259" key="6">
    <source>
        <dbReference type="PROSITE" id="PS50106"/>
    </source>
</evidence>
<feature type="region of interest" description="Disordered" evidence="4">
    <location>
        <begin position="1"/>
        <end position="92"/>
    </location>
</feature>
<dbReference type="InterPro" id="IPR036034">
    <property type="entry name" value="PDZ_sf"/>
</dbReference>
<dbReference type="InterPro" id="IPR001940">
    <property type="entry name" value="Peptidase_S1C"/>
</dbReference>
<organism evidence="7 8">
    <name type="scientific">Citricoccus muralis</name>
    <dbReference type="NCBI Taxonomy" id="169134"/>
    <lineage>
        <taxon>Bacteria</taxon>
        <taxon>Bacillati</taxon>
        <taxon>Actinomycetota</taxon>
        <taxon>Actinomycetes</taxon>
        <taxon>Micrococcales</taxon>
        <taxon>Micrococcaceae</taxon>
        <taxon>Citricoccus</taxon>
    </lineage>
</organism>
<dbReference type="InterPro" id="IPR009003">
    <property type="entry name" value="Peptidase_S1_PA"/>
</dbReference>
<gene>
    <name evidence="7" type="ORF">C8E99_1308</name>
</gene>
<evidence type="ECO:0000313" key="7">
    <source>
        <dbReference type="EMBL" id="REE03497.1"/>
    </source>
</evidence>
<dbReference type="Pfam" id="PF13365">
    <property type="entry name" value="Trypsin_2"/>
    <property type="match status" value="1"/>
</dbReference>
<protein>
    <submittedName>
        <fullName evidence="7">Putative serine protease PepD</fullName>
    </submittedName>
</protein>
<dbReference type="SMART" id="SM00228">
    <property type="entry name" value="PDZ"/>
    <property type="match status" value="1"/>
</dbReference>
<evidence type="ECO:0000256" key="5">
    <source>
        <dbReference type="SAM" id="Phobius"/>
    </source>
</evidence>
<comment type="caution">
    <text evidence="7">The sequence shown here is derived from an EMBL/GenBank/DDBJ whole genome shotgun (WGS) entry which is preliminary data.</text>
</comment>
<accession>A0A3D9LDG5</accession>
<dbReference type="EMBL" id="QREH01000001">
    <property type="protein sequence ID" value="REE03497.1"/>
    <property type="molecule type" value="Genomic_DNA"/>
</dbReference>
<dbReference type="Pfam" id="PF13180">
    <property type="entry name" value="PDZ_2"/>
    <property type="match status" value="1"/>
</dbReference>
<evidence type="ECO:0000256" key="4">
    <source>
        <dbReference type="SAM" id="MobiDB-lite"/>
    </source>
</evidence>
<dbReference type="PRINTS" id="PR00834">
    <property type="entry name" value="PROTEASES2C"/>
</dbReference>
<dbReference type="PROSITE" id="PS50106">
    <property type="entry name" value="PDZ"/>
    <property type="match status" value="1"/>
</dbReference>
<proteinExistence type="inferred from homology"/>
<sequence>MNEADHNGTEGTGGQHGETPPVPPRPETPPTSARSSEPLSASREPYPRWNETQSLPRTDASKPAMDAPETGAPVADSSHQAHHHDAGPARKRRTVGVGALVAGMLLAGLAGGGVAVGVNAATDDNTGSAGTGSVQEQGHGLDINRSEDATAVTAAAAKAAPSVVTLSVSAGQASGSGSGVILDNEGHILTNTHVVTLGGQAGDADITVQTADGAVHTASIVGTDPESDLAVVKVEAEGLTPIEKGQSSELNVGDSAIAIGAPLGLSGTVTDGIVSKLNRTISVSSSAVPEDSGEGGSQDAPEFEIPGFPAPEQQQQQAQGSIYINVIQTDAAINPGNSGGALVDAQGRLIGVNVAIASAAGSSASDSSGNIGVGFSIPVDYAQRVAQDIIENGEATHGFLGVSVTPQPATPAGSEPSAEASGAGTSEQNALASGGFSAGARVVEVVPDSPAAEAGIEEGDVITGVGDRPIADSESLTAVVREYPEGGTATVHFTRDGEEQSAEVTFVSDGNQG</sequence>
<dbReference type="Proteomes" id="UP000256727">
    <property type="component" value="Unassembled WGS sequence"/>
</dbReference>
<evidence type="ECO:0000313" key="8">
    <source>
        <dbReference type="Proteomes" id="UP000256727"/>
    </source>
</evidence>
<evidence type="ECO:0000256" key="2">
    <source>
        <dbReference type="ARBA" id="ARBA00022670"/>
    </source>
</evidence>
<feature type="compositionally biased region" description="Low complexity" evidence="4">
    <location>
        <begin position="410"/>
        <end position="427"/>
    </location>
</feature>
<dbReference type="PANTHER" id="PTHR43343:SF3">
    <property type="entry name" value="PROTEASE DO-LIKE 8, CHLOROPLASTIC"/>
    <property type="match status" value="1"/>
</dbReference>
<feature type="compositionally biased region" description="Pro residues" evidence="4">
    <location>
        <begin position="20"/>
        <end position="29"/>
    </location>
</feature>
<keyword evidence="5" id="KW-0812">Transmembrane</keyword>
<dbReference type="InterPro" id="IPR001478">
    <property type="entry name" value="PDZ"/>
</dbReference>
<evidence type="ECO:0000256" key="3">
    <source>
        <dbReference type="ARBA" id="ARBA00022801"/>
    </source>
</evidence>
<keyword evidence="5" id="KW-1133">Transmembrane helix</keyword>
<dbReference type="InterPro" id="IPR043504">
    <property type="entry name" value="Peptidase_S1_PA_chymotrypsin"/>
</dbReference>
<dbReference type="Gene3D" id="2.40.10.10">
    <property type="entry name" value="Trypsin-like serine proteases"/>
    <property type="match status" value="2"/>
</dbReference>
<feature type="region of interest" description="Disordered" evidence="4">
    <location>
        <begin position="403"/>
        <end position="431"/>
    </location>
</feature>
<dbReference type="InterPro" id="IPR051201">
    <property type="entry name" value="Chloro_Bact_Ser_Proteases"/>
</dbReference>
<dbReference type="OrthoDB" id="9758917at2"/>
<dbReference type="GO" id="GO:0004252">
    <property type="term" value="F:serine-type endopeptidase activity"/>
    <property type="evidence" value="ECO:0007669"/>
    <property type="project" value="InterPro"/>
</dbReference>
<dbReference type="GO" id="GO:0006508">
    <property type="term" value="P:proteolysis"/>
    <property type="evidence" value="ECO:0007669"/>
    <property type="project" value="UniProtKB-KW"/>
</dbReference>
<keyword evidence="3" id="KW-0378">Hydrolase</keyword>
<reference evidence="7 8" key="1">
    <citation type="submission" date="2018-07" db="EMBL/GenBank/DDBJ databases">
        <title>Sequencing the genomes of 1000 actinobacteria strains.</title>
        <authorList>
            <person name="Klenk H.-P."/>
        </authorList>
    </citation>
    <scope>NUCLEOTIDE SEQUENCE [LARGE SCALE GENOMIC DNA]</scope>
    <source>
        <strain evidence="7 8">DSM 14442</strain>
    </source>
</reference>
<dbReference type="RefSeq" id="WP_115931603.1">
    <property type="nucleotide sequence ID" value="NZ_QREH01000001.1"/>
</dbReference>
<keyword evidence="2 7" id="KW-0645">Protease</keyword>
<dbReference type="PANTHER" id="PTHR43343">
    <property type="entry name" value="PEPTIDASE S12"/>
    <property type="match status" value="1"/>
</dbReference>
<dbReference type="SUPFAM" id="SSF50156">
    <property type="entry name" value="PDZ domain-like"/>
    <property type="match status" value="1"/>
</dbReference>
<feature type="region of interest" description="Disordered" evidence="4">
    <location>
        <begin position="284"/>
        <end position="316"/>
    </location>
</feature>
<dbReference type="SUPFAM" id="SSF50494">
    <property type="entry name" value="Trypsin-like serine proteases"/>
    <property type="match status" value="1"/>
</dbReference>
<feature type="domain" description="PDZ" evidence="6">
    <location>
        <begin position="389"/>
        <end position="497"/>
    </location>
</feature>